<sequence length="433" mass="48905">MNKKMMLLSISCACLIFILLTIPAMSTPAELKNADLTDDEISFKDTYYNRQILNGINVPDKTLESFARFSVWLEEQGVDAEAEEINLIYIDDDLKAVTEYAWVFAAKPDTKQFVAEKIAAEQAESESLFSTESDFNNLNTSFAFFEQKYPVKYVHTGLVTFITVENKKQFVADFSEEDEQMLKKISDIIDKSNENIIAPKWSSSNPDMHGDMARWAAEKNGLNESQIDLIADNAAAPDNWGFPWYQEIWEKNYKHFCGPIALNIGGTIITLAHVGGAPGSCEEYVNIAKNLSNDSKYINLGYSTHFMCDISNPLHTGYVIVQAPGYLNGFELIDYITEVEFSDYHAEYETYVGSNWTSGRNFSEYAEDVNNGMTISDPEESVKNLSDYSYAYSDTVVNKISSNQYDNSLFYATAFCIDEGQRYLIGLIEYGCE</sequence>
<dbReference type="RefSeq" id="WP_338097880.1">
    <property type="nucleotide sequence ID" value="NZ_CP131061.1"/>
</dbReference>
<gene>
    <name evidence="1" type="ORF">MsAm2_01130</name>
</gene>
<dbReference type="EMBL" id="CP131061">
    <property type="protein sequence ID" value="WNY26353.1"/>
    <property type="molecule type" value="Genomic_DNA"/>
</dbReference>
<dbReference type="Gene3D" id="1.10.575.10">
    <property type="entry name" value="P1 Nuclease"/>
    <property type="match status" value="1"/>
</dbReference>
<evidence type="ECO:0000313" key="1">
    <source>
        <dbReference type="EMBL" id="WNY26353.1"/>
    </source>
</evidence>
<accession>A0AA96V514</accession>
<organism evidence="1 2">
    <name type="scientific">Methanolapillus ohkumae</name>
    <dbReference type="NCBI Taxonomy" id="3028298"/>
    <lineage>
        <taxon>Archaea</taxon>
        <taxon>Methanobacteriati</taxon>
        <taxon>Methanobacteriota</taxon>
        <taxon>Stenosarchaea group</taxon>
        <taxon>Methanomicrobia</taxon>
        <taxon>Methanosarcinales</taxon>
        <taxon>Methanosarcinaceae</taxon>
        <taxon>Methanolapillus</taxon>
    </lineage>
</organism>
<name>A0AA96V514_9EURY</name>
<dbReference type="SUPFAM" id="SSF48537">
    <property type="entry name" value="Phospholipase C/P1 nuclease"/>
    <property type="match status" value="1"/>
</dbReference>
<dbReference type="AlphaFoldDB" id="A0AA96V514"/>
<dbReference type="Proteomes" id="UP001304970">
    <property type="component" value="Chromosome"/>
</dbReference>
<dbReference type="InterPro" id="IPR008947">
    <property type="entry name" value="PLipase_C/P1_nuclease_dom_sf"/>
</dbReference>
<proteinExistence type="predicted"/>
<evidence type="ECO:0000313" key="2">
    <source>
        <dbReference type="Proteomes" id="UP001304970"/>
    </source>
</evidence>
<dbReference type="GO" id="GO:0016788">
    <property type="term" value="F:hydrolase activity, acting on ester bonds"/>
    <property type="evidence" value="ECO:0007669"/>
    <property type="project" value="InterPro"/>
</dbReference>
<reference evidence="1 2" key="1">
    <citation type="submission" date="2023-07" db="EMBL/GenBank/DDBJ databases">
        <title>Closed genome sequence of Methanosarcinaceae archaeon Am2.</title>
        <authorList>
            <person name="Poehlein A."/>
            <person name="Protasov E."/>
            <person name="Platt K."/>
            <person name="Reeh H."/>
            <person name="Daniel R."/>
            <person name="Brune A."/>
        </authorList>
    </citation>
    <scope>NUCLEOTIDE SEQUENCE [LARGE SCALE GENOMIC DNA]</scope>
    <source>
        <strain evidence="1 2">Am2</strain>
    </source>
</reference>
<protein>
    <submittedName>
        <fullName evidence="1">Uncharacterized protein</fullName>
    </submittedName>
</protein>
<keyword evidence="2" id="KW-1185">Reference proteome</keyword>
<dbReference type="GeneID" id="89227509"/>